<dbReference type="GO" id="GO:0005886">
    <property type="term" value="C:plasma membrane"/>
    <property type="evidence" value="ECO:0007669"/>
    <property type="project" value="UniProtKB-SubCell"/>
</dbReference>
<dbReference type="Proteomes" id="UP000003162">
    <property type="component" value="Unassembled WGS sequence"/>
</dbReference>
<dbReference type="GO" id="GO:0015109">
    <property type="term" value="F:chromate transmembrane transporter activity"/>
    <property type="evidence" value="ECO:0007669"/>
    <property type="project" value="InterPro"/>
</dbReference>
<sequence length="173" mass="19223">MILISLFLVFLFIGTYNFGGGYAMIPLIISMVVDKYGWIGMADFINFVTISQMTPGPVAINLATFIGYTVGNGFFGSLITTIAVVLPSFILITLIVFFMKKFKDNVHIKNFFIGIRHVILGLIASSCIAVIDSDFYTIYSIVTFGIIFYLTTYKNLHPIVAIFLTGIIGMWIV</sequence>
<dbReference type="GeneID" id="93384389"/>
<dbReference type="Pfam" id="PF02417">
    <property type="entry name" value="Chromate_transp"/>
    <property type="match status" value="1"/>
</dbReference>
<feature type="transmembrane region" description="Helical" evidence="7">
    <location>
        <begin position="156"/>
        <end position="172"/>
    </location>
</feature>
<evidence type="ECO:0000256" key="1">
    <source>
        <dbReference type="ARBA" id="ARBA00004651"/>
    </source>
</evidence>
<dbReference type="HOGENOM" id="CLU_018106_1_2_9"/>
<dbReference type="RefSeq" id="WP_004832085.1">
    <property type="nucleotide sequence ID" value="NZ_DS483516.1"/>
</dbReference>
<evidence type="ECO:0000313" key="8">
    <source>
        <dbReference type="EMBL" id="EDP24431.1"/>
    </source>
</evidence>
<accession>A8SJD9</accession>
<dbReference type="PANTHER" id="PTHR43663:SF1">
    <property type="entry name" value="CHROMATE TRANSPORTER"/>
    <property type="match status" value="1"/>
</dbReference>
<evidence type="ECO:0000313" key="9">
    <source>
        <dbReference type="Proteomes" id="UP000003162"/>
    </source>
</evidence>
<dbReference type="EMBL" id="ABEE02000015">
    <property type="protein sequence ID" value="EDP24431.1"/>
    <property type="molecule type" value="Genomic_DNA"/>
</dbReference>
<feature type="transmembrane region" description="Helical" evidence="7">
    <location>
        <begin position="119"/>
        <end position="150"/>
    </location>
</feature>
<evidence type="ECO:0000256" key="5">
    <source>
        <dbReference type="ARBA" id="ARBA00022989"/>
    </source>
</evidence>
<comment type="similarity">
    <text evidence="2">Belongs to the chromate ion transporter (CHR) (TC 2.A.51) family.</text>
</comment>
<comment type="caution">
    <text evidence="8">The sequence shown here is derived from an EMBL/GenBank/DDBJ whole genome shotgun (WGS) entry which is preliminary data.</text>
</comment>
<evidence type="ECO:0000256" key="2">
    <source>
        <dbReference type="ARBA" id="ARBA00005262"/>
    </source>
</evidence>
<evidence type="ECO:0000256" key="6">
    <source>
        <dbReference type="ARBA" id="ARBA00023136"/>
    </source>
</evidence>
<reference evidence="8 9" key="2">
    <citation type="submission" date="2007-09" db="EMBL/GenBank/DDBJ databases">
        <authorList>
            <person name="Fulton L."/>
            <person name="Clifton S."/>
            <person name="Fulton B."/>
            <person name="Xu J."/>
            <person name="Minx P."/>
            <person name="Pepin K.H."/>
            <person name="Johnson M."/>
            <person name="Thiruvilangam P."/>
            <person name="Bhonagiri V."/>
            <person name="Nash W.E."/>
            <person name="Mardis E.R."/>
            <person name="Wilson R.K."/>
        </authorList>
    </citation>
    <scope>NUCLEOTIDE SEQUENCE [LARGE SCALE GENOMIC DNA]</scope>
    <source>
        <strain evidence="8 9">ATCC 33270</strain>
    </source>
</reference>
<dbReference type="InterPro" id="IPR052518">
    <property type="entry name" value="CHR_Transporter"/>
</dbReference>
<dbReference type="PANTHER" id="PTHR43663">
    <property type="entry name" value="CHROMATE TRANSPORT PROTEIN-RELATED"/>
    <property type="match status" value="1"/>
</dbReference>
<organism evidence="8 9">
    <name type="scientific">Parvimonas micra ATCC 33270</name>
    <dbReference type="NCBI Taxonomy" id="411465"/>
    <lineage>
        <taxon>Bacteria</taxon>
        <taxon>Bacillati</taxon>
        <taxon>Bacillota</taxon>
        <taxon>Tissierellia</taxon>
        <taxon>Tissierellales</taxon>
        <taxon>Peptoniphilaceae</taxon>
        <taxon>Parvimonas</taxon>
    </lineage>
</organism>
<keyword evidence="5 7" id="KW-1133">Transmembrane helix</keyword>
<dbReference type="eggNOG" id="COG2059">
    <property type="taxonomic scope" value="Bacteria"/>
</dbReference>
<reference evidence="8 9" key="1">
    <citation type="submission" date="2007-09" db="EMBL/GenBank/DDBJ databases">
        <title>Draft genome sequence of Peptostreptococcus micros (ATCC 33270).</title>
        <authorList>
            <person name="Sudarsanam P."/>
            <person name="Ley R."/>
            <person name="Guruge J."/>
            <person name="Turnbaugh P.J."/>
            <person name="Mahowald M."/>
            <person name="Liep D."/>
            <person name="Gordon J."/>
        </authorList>
    </citation>
    <scope>NUCLEOTIDE SEQUENCE [LARGE SCALE GENOMIC DNA]</scope>
    <source>
        <strain evidence="8 9">ATCC 33270</strain>
    </source>
</reference>
<protein>
    <submittedName>
        <fullName evidence="8">Chromate transport protein</fullName>
    </submittedName>
</protein>
<proteinExistence type="inferred from homology"/>
<feature type="transmembrane region" description="Helical" evidence="7">
    <location>
        <begin position="6"/>
        <end position="32"/>
    </location>
</feature>
<dbReference type="InterPro" id="IPR003370">
    <property type="entry name" value="Chromate_transpt"/>
</dbReference>
<evidence type="ECO:0000256" key="7">
    <source>
        <dbReference type="SAM" id="Phobius"/>
    </source>
</evidence>
<gene>
    <name evidence="8" type="ORF">PEPMIC_00280</name>
</gene>
<name>A8SJD9_9FIRM</name>
<evidence type="ECO:0000256" key="4">
    <source>
        <dbReference type="ARBA" id="ARBA00022692"/>
    </source>
</evidence>
<keyword evidence="6 7" id="KW-0472">Membrane</keyword>
<dbReference type="AlphaFoldDB" id="A8SJD9"/>
<feature type="transmembrane region" description="Helical" evidence="7">
    <location>
        <begin position="74"/>
        <end position="98"/>
    </location>
</feature>
<evidence type="ECO:0000256" key="3">
    <source>
        <dbReference type="ARBA" id="ARBA00022475"/>
    </source>
</evidence>
<comment type="subcellular location">
    <subcellularLocation>
        <location evidence="1">Cell membrane</location>
        <topology evidence="1">Multi-pass membrane protein</topology>
    </subcellularLocation>
</comment>
<keyword evidence="3" id="KW-1003">Cell membrane</keyword>
<keyword evidence="4 7" id="KW-0812">Transmembrane</keyword>